<evidence type="ECO:0000313" key="6">
    <source>
        <dbReference type="Proteomes" id="UP001595462"/>
    </source>
</evidence>
<evidence type="ECO:0000256" key="3">
    <source>
        <dbReference type="ARBA" id="ARBA00022801"/>
    </source>
</evidence>
<comment type="similarity">
    <text evidence="1">Belongs to the inositol monophosphatase superfamily.</text>
</comment>
<protein>
    <submittedName>
        <fullName evidence="5">Inositol monophosphatase family protein</fullName>
    </submittedName>
</protein>
<dbReference type="PROSITE" id="PS00629">
    <property type="entry name" value="IMP_1"/>
    <property type="match status" value="1"/>
</dbReference>
<keyword evidence="2" id="KW-0479">Metal-binding</keyword>
<dbReference type="Gene3D" id="3.30.540.10">
    <property type="entry name" value="Fructose-1,6-Bisphosphatase, subunit A, domain 1"/>
    <property type="match status" value="1"/>
</dbReference>
<dbReference type="InterPro" id="IPR020583">
    <property type="entry name" value="Inositol_monoP_metal-BS"/>
</dbReference>
<accession>A0ABV7EL83</accession>
<proteinExistence type="inferred from homology"/>
<reference evidence="6" key="1">
    <citation type="journal article" date="2019" name="Int. J. Syst. Evol. Microbiol.">
        <title>The Global Catalogue of Microorganisms (GCM) 10K type strain sequencing project: providing services to taxonomists for standard genome sequencing and annotation.</title>
        <authorList>
            <consortium name="The Broad Institute Genomics Platform"/>
            <consortium name="The Broad Institute Genome Sequencing Center for Infectious Disease"/>
            <person name="Wu L."/>
            <person name="Ma J."/>
        </authorList>
    </citation>
    <scope>NUCLEOTIDE SEQUENCE [LARGE SCALE GENOMIC DNA]</scope>
    <source>
        <strain evidence="6">KCTC 52640</strain>
    </source>
</reference>
<name>A0ABV7EL83_9GAMM</name>
<dbReference type="RefSeq" id="WP_380689174.1">
    <property type="nucleotide sequence ID" value="NZ_JBHRSS010000003.1"/>
</dbReference>
<dbReference type="SUPFAM" id="SSF56655">
    <property type="entry name" value="Carbohydrate phosphatase"/>
    <property type="match status" value="1"/>
</dbReference>
<dbReference type="Pfam" id="PF00459">
    <property type="entry name" value="Inositol_P"/>
    <property type="match status" value="1"/>
</dbReference>
<dbReference type="Gene3D" id="3.40.190.80">
    <property type="match status" value="1"/>
</dbReference>
<organism evidence="5 6">
    <name type="scientific">Salinisphaera aquimarina</name>
    <dbReference type="NCBI Taxonomy" id="2094031"/>
    <lineage>
        <taxon>Bacteria</taxon>
        <taxon>Pseudomonadati</taxon>
        <taxon>Pseudomonadota</taxon>
        <taxon>Gammaproteobacteria</taxon>
        <taxon>Salinisphaerales</taxon>
        <taxon>Salinisphaeraceae</taxon>
        <taxon>Salinisphaera</taxon>
    </lineage>
</organism>
<sequence length="265" mass="28584">MQPFLDTAIEAARAAETIIRRYYLGDFEVEHKADASPVTIADVECERAIKQVLSSAFPDHGFYGEELGREDADADYVWLIDPIDGTKSFVRGYPFFSTQIALRHRGELIVGVSNAPMFGGGELACAAKGLGATLNGESIRTSDVDRIDKTSLSLGNIGALGASPAWPRIGQLVGDVHRIRGYGDFYHYHLLASGRVDAIVESDLNILDIAALTVILREAGGDITELGGGDIDLDTRSVLATNGRLRDQIGAYVADWDEARDAPSD</sequence>
<keyword evidence="6" id="KW-1185">Reference proteome</keyword>
<evidence type="ECO:0000256" key="1">
    <source>
        <dbReference type="ARBA" id="ARBA00009759"/>
    </source>
</evidence>
<dbReference type="PANTHER" id="PTHR20854">
    <property type="entry name" value="INOSITOL MONOPHOSPHATASE"/>
    <property type="match status" value="1"/>
</dbReference>
<gene>
    <name evidence="5" type="ORF">ACFOSU_06135</name>
</gene>
<dbReference type="PANTHER" id="PTHR20854:SF4">
    <property type="entry name" value="INOSITOL-1-MONOPHOSPHATASE-RELATED"/>
    <property type="match status" value="1"/>
</dbReference>
<comment type="caution">
    <text evidence="5">The sequence shown here is derived from an EMBL/GenBank/DDBJ whole genome shotgun (WGS) entry which is preliminary data.</text>
</comment>
<evidence type="ECO:0000256" key="2">
    <source>
        <dbReference type="ARBA" id="ARBA00022723"/>
    </source>
</evidence>
<evidence type="ECO:0000256" key="4">
    <source>
        <dbReference type="ARBA" id="ARBA00022842"/>
    </source>
</evidence>
<dbReference type="PRINTS" id="PR00377">
    <property type="entry name" value="IMPHPHTASES"/>
</dbReference>
<keyword evidence="4" id="KW-0460">Magnesium</keyword>
<dbReference type="InterPro" id="IPR000760">
    <property type="entry name" value="Inositol_monophosphatase-like"/>
</dbReference>
<keyword evidence="3" id="KW-0378">Hydrolase</keyword>
<dbReference type="EMBL" id="JBHRSS010000003">
    <property type="protein sequence ID" value="MFC3103464.1"/>
    <property type="molecule type" value="Genomic_DNA"/>
</dbReference>
<evidence type="ECO:0000313" key="5">
    <source>
        <dbReference type="EMBL" id="MFC3103464.1"/>
    </source>
</evidence>
<dbReference type="Proteomes" id="UP001595462">
    <property type="component" value="Unassembled WGS sequence"/>
</dbReference>